<evidence type="ECO:0000313" key="1">
    <source>
        <dbReference type="EMBL" id="KJR90013.1"/>
    </source>
</evidence>
<dbReference type="EMBL" id="AXCR01000001">
    <property type="protein sequence ID" value="KJR90013.1"/>
    <property type="molecule type" value="Genomic_DNA"/>
</dbReference>
<comment type="caution">
    <text evidence="1">The sequence shown here is derived from an EMBL/GenBank/DDBJ whole genome shotgun (WGS) entry which is preliminary data.</text>
</comment>
<gene>
    <name evidence="1" type="ORF">SPSK_10719</name>
</gene>
<dbReference type="GO" id="GO:0006096">
    <property type="term" value="P:glycolytic process"/>
    <property type="evidence" value="ECO:0007669"/>
    <property type="project" value="InterPro"/>
</dbReference>
<reference evidence="1 2" key="1">
    <citation type="journal article" date="2014" name="BMC Genomics">
        <title>Comparative genomics of the major fungal agents of human and animal Sporotrichosis: Sporothrix schenckii and Sporothrix brasiliensis.</title>
        <authorList>
            <person name="Teixeira M.M."/>
            <person name="de Almeida L.G."/>
            <person name="Kubitschek-Barreira P."/>
            <person name="Alves F.L."/>
            <person name="Kioshima E.S."/>
            <person name="Abadio A.K."/>
            <person name="Fernandes L."/>
            <person name="Derengowski L.S."/>
            <person name="Ferreira K.S."/>
            <person name="Souza R.C."/>
            <person name="Ruiz J.C."/>
            <person name="de Andrade N.C."/>
            <person name="Paes H.C."/>
            <person name="Nicola A.M."/>
            <person name="Albuquerque P."/>
            <person name="Gerber A.L."/>
            <person name="Martins V.P."/>
            <person name="Peconick L.D."/>
            <person name="Neto A.V."/>
            <person name="Chaucanez C.B."/>
            <person name="Silva P.A."/>
            <person name="Cunha O.L."/>
            <person name="de Oliveira F.F."/>
            <person name="dos Santos T.C."/>
            <person name="Barros A.L."/>
            <person name="Soares M.A."/>
            <person name="de Oliveira L.M."/>
            <person name="Marini M.M."/>
            <person name="Villalobos-Duno H."/>
            <person name="Cunha M.M."/>
            <person name="de Hoog S."/>
            <person name="da Silveira J.F."/>
            <person name="Henrissat B."/>
            <person name="Nino-Vega G.A."/>
            <person name="Cisalpino P.S."/>
            <person name="Mora-Montes H.M."/>
            <person name="Almeida S.R."/>
            <person name="Stajich J.E."/>
            <person name="Lopes-Bezerra L.M."/>
            <person name="Vasconcelos A.T."/>
            <person name="Felipe M.S."/>
        </authorList>
    </citation>
    <scope>NUCLEOTIDE SEQUENCE [LARGE SCALE GENOMIC DNA]</scope>
    <source>
        <strain evidence="1 2">1099-18</strain>
    </source>
</reference>
<reference evidence="1 2" key="2">
    <citation type="journal article" date="2015" name="Eukaryot. Cell">
        <title>Asexual propagation of a virulent clone complex in a human and feline outbreak of sporotrichosis.</title>
        <authorList>
            <person name="Teixeira Mde M."/>
            <person name="Rodrigues A.M."/>
            <person name="Tsui C.K."/>
            <person name="de Almeida L.G."/>
            <person name="Van Diepeningen A.D."/>
            <person name="van den Ende B.G."/>
            <person name="Fernandes G.F."/>
            <person name="Kano R."/>
            <person name="Hamelin R.C."/>
            <person name="Lopes-Bezerra L.M."/>
            <person name="Vasconcelos A.T."/>
            <person name="de Hoog S."/>
            <person name="de Camargo Z.P."/>
            <person name="Felipe M.S."/>
        </authorList>
    </citation>
    <scope>NUCLEOTIDE SEQUENCE [LARGE SCALE GENOMIC DNA]</scope>
    <source>
        <strain evidence="1 2">1099-18</strain>
    </source>
</reference>
<dbReference type="OrthoDB" id="275353at2759"/>
<dbReference type="RefSeq" id="XP_016592689.1">
    <property type="nucleotide sequence ID" value="XM_016737020.1"/>
</dbReference>
<dbReference type="InterPro" id="IPR036043">
    <property type="entry name" value="Phosphoglycerate_kinase_sf"/>
</dbReference>
<protein>
    <recommendedName>
        <fullName evidence="3">Phosphoglycerate kinase</fullName>
    </recommendedName>
</protein>
<accession>A0A0F2MJZ0</accession>
<dbReference type="Proteomes" id="UP000033710">
    <property type="component" value="Unassembled WGS sequence"/>
</dbReference>
<proteinExistence type="predicted"/>
<dbReference type="AlphaFoldDB" id="A0A0F2MJZ0"/>
<dbReference type="SUPFAM" id="SSF53748">
    <property type="entry name" value="Phosphoglycerate kinase"/>
    <property type="match status" value="1"/>
</dbReference>
<sequence length="121" mass="13025">MADSSVALNDSPLHLLDKANTLTVSGGMAFAFKRVLDNVAIGDSLFDEAGAKTVQQPSSCDVPVLTGRGKDKRTARPLWSCHGGMVHAWFFCLQSLATACTYRRSAFVWLRLVHIVSGIGS</sequence>
<dbReference type="KEGG" id="ssck:SPSK_10719"/>
<evidence type="ECO:0008006" key="3">
    <source>
        <dbReference type="Google" id="ProtNLM"/>
    </source>
</evidence>
<dbReference type="VEuPathDB" id="FungiDB:SPSK_10719"/>
<organism evidence="1 2">
    <name type="scientific">Sporothrix schenckii 1099-18</name>
    <dbReference type="NCBI Taxonomy" id="1397361"/>
    <lineage>
        <taxon>Eukaryota</taxon>
        <taxon>Fungi</taxon>
        <taxon>Dikarya</taxon>
        <taxon>Ascomycota</taxon>
        <taxon>Pezizomycotina</taxon>
        <taxon>Sordariomycetes</taxon>
        <taxon>Sordariomycetidae</taxon>
        <taxon>Ophiostomatales</taxon>
        <taxon>Ophiostomataceae</taxon>
        <taxon>Sporothrix</taxon>
    </lineage>
</organism>
<name>A0A0F2MJZ0_SPOSC</name>
<evidence type="ECO:0000313" key="2">
    <source>
        <dbReference type="Proteomes" id="UP000033710"/>
    </source>
</evidence>
<dbReference type="GO" id="GO:0004618">
    <property type="term" value="F:phosphoglycerate kinase activity"/>
    <property type="evidence" value="ECO:0007669"/>
    <property type="project" value="InterPro"/>
</dbReference>
<dbReference type="GeneID" id="27672297"/>